<feature type="compositionally biased region" description="Basic residues" evidence="1">
    <location>
        <begin position="24"/>
        <end position="37"/>
    </location>
</feature>
<reference evidence="4" key="1">
    <citation type="submission" date="2025-08" db="UniProtKB">
        <authorList>
            <consortium name="RefSeq"/>
        </authorList>
    </citation>
    <scope>IDENTIFICATION</scope>
    <source>
        <strain evidence="4">OHB3-1</strain>
    </source>
</reference>
<feature type="domain" description="Polymerase/histidinol phosphatase N-terminal" evidence="2">
    <location>
        <begin position="90"/>
        <end position="155"/>
    </location>
</feature>
<dbReference type="OrthoDB" id="16564at2759"/>
<dbReference type="RefSeq" id="XP_022141958.1">
    <property type="nucleotide sequence ID" value="XM_022286266.1"/>
</dbReference>
<dbReference type="InterPro" id="IPR052018">
    <property type="entry name" value="PHP_domain"/>
</dbReference>
<proteinExistence type="predicted"/>
<organism evidence="3 4">
    <name type="scientific">Momordica charantia</name>
    <name type="common">Bitter gourd</name>
    <name type="synonym">Balsam pear</name>
    <dbReference type="NCBI Taxonomy" id="3673"/>
    <lineage>
        <taxon>Eukaryota</taxon>
        <taxon>Viridiplantae</taxon>
        <taxon>Streptophyta</taxon>
        <taxon>Embryophyta</taxon>
        <taxon>Tracheophyta</taxon>
        <taxon>Spermatophyta</taxon>
        <taxon>Magnoliopsida</taxon>
        <taxon>eudicotyledons</taxon>
        <taxon>Gunneridae</taxon>
        <taxon>Pentapetalae</taxon>
        <taxon>rosids</taxon>
        <taxon>fabids</taxon>
        <taxon>Cucurbitales</taxon>
        <taxon>Cucurbitaceae</taxon>
        <taxon>Momordiceae</taxon>
        <taxon>Momordica</taxon>
    </lineage>
</organism>
<dbReference type="CDD" id="cd07438">
    <property type="entry name" value="PHP_HisPPase_AMP"/>
    <property type="match status" value="1"/>
</dbReference>
<dbReference type="SMART" id="SM00481">
    <property type="entry name" value="POLIIIAc"/>
    <property type="match status" value="1"/>
</dbReference>
<dbReference type="Proteomes" id="UP000504603">
    <property type="component" value="Unplaced"/>
</dbReference>
<dbReference type="SUPFAM" id="SSF89550">
    <property type="entry name" value="PHP domain-like"/>
    <property type="match status" value="1"/>
</dbReference>
<dbReference type="InterPro" id="IPR004013">
    <property type="entry name" value="PHP_dom"/>
</dbReference>
<feature type="compositionally biased region" description="Pro residues" evidence="1">
    <location>
        <begin position="1"/>
        <end position="10"/>
    </location>
</feature>
<dbReference type="InterPro" id="IPR003141">
    <property type="entry name" value="Pol/His_phosphatase_N"/>
</dbReference>
<dbReference type="PANTHER" id="PTHR42924:SF3">
    <property type="entry name" value="POLYMERASE_HISTIDINOL PHOSPHATASE N-TERMINAL DOMAIN-CONTAINING PROTEIN"/>
    <property type="match status" value="1"/>
</dbReference>
<evidence type="ECO:0000256" key="1">
    <source>
        <dbReference type="SAM" id="MobiDB-lite"/>
    </source>
</evidence>
<dbReference type="Gene3D" id="1.10.150.650">
    <property type="match status" value="1"/>
</dbReference>
<evidence type="ECO:0000313" key="4">
    <source>
        <dbReference type="RefSeq" id="XP_022141958.1"/>
    </source>
</evidence>
<dbReference type="Pfam" id="PF02811">
    <property type="entry name" value="PHP"/>
    <property type="match status" value="1"/>
</dbReference>
<evidence type="ECO:0000259" key="2">
    <source>
        <dbReference type="SMART" id="SM00481"/>
    </source>
</evidence>
<sequence>MVGDGHPPPNSAASPHNCNNKPKDKNRKKKKKRRGSNKKMTSDQALAFKYVTEWVFLDRSNSLASSAASSVVDDFGVQKSLGKGGDKVVFELHSHSKFSDGFLSPSKLVERAHGNGVKVLALTDHDTMSGIPEAIEAARRFGIKIIPGVEISTIFSTSGNPESEEPVHILAYYSSCGPAKIEKLEKFLENIREGRFLRAKNMVSKLNELKLPLKWDHVARITGKGVAPGRLHVARAMVEAGYVENLKQAFARYLFDGGPAYSTGSEPCAEEAIQMIHDTGGVTVLAHPWALKNPVAVIRRLKDAGLQGLEVYRSDGKLAAYSDLADSYGLLKLGGSDFHGRGGHSESELGSVNLPVLAMHDFLKLARPIWCGAIRDILESYAEEPSDSNLANITRFGRTRVSKSSSSASSGEDFIDRCLTSWLTNEEKQNAEFEAIRLKLAHVSMNHQEVQVP</sequence>
<dbReference type="GO" id="GO:0004534">
    <property type="term" value="F:5'-3' RNA exonuclease activity"/>
    <property type="evidence" value="ECO:0007669"/>
    <property type="project" value="TreeGrafter"/>
</dbReference>
<dbReference type="GO" id="GO:0035312">
    <property type="term" value="F:5'-3' DNA exonuclease activity"/>
    <property type="evidence" value="ECO:0007669"/>
    <property type="project" value="TreeGrafter"/>
</dbReference>
<protein>
    <submittedName>
        <fullName evidence="4">Uncharacterized protein LOC111012205</fullName>
    </submittedName>
</protein>
<dbReference type="FunFam" id="1.10.150.650:FF:000002">
    <property type="entry name" value="PHP domain-containing protein"/>
    <property type="match status" value="1"/>
</dbReference>
<dbReference type="AlphaFoldDB" id="A0A6J1CM23"/>
<accession>A0A6J1CM23</accession>
<dbReference type="InterPro" id="IPR016195">
    <property type="entry name" value="Pol/histidinol_Pase-like"/>
</dbReference>
<feature type="region of interest" description="Disordered" evidence="1">
    <location>
        <begin position="1"/>
        <end position="41"/>
    </location>
</feature>
<name>A0A6J1CM23_MOMCH</name>
<evidence type="ECO:0000313" key="3">
    <source>
        <dbReference type="Proteomes" id="UP000504603"/>
    </source>
</evidence>
<dbReference type="PANTHER" id="PTHR42924">
    <property type="entry name" value="EXONUCLEASE"/>
    <property type="match status" value="1"/>
</dbReference>
<dbReference type="GeneID" id="111012205"/>
<keyword evidence="3" id="KW-1185">Reference proteome</keyword>
<gene>
    <name evidence="4" type="primary">LOC111012205</name>
</gene>
<dbReference type="Gene3D" id="3.20.20.140">
    <property type="entry name" value="Metal-dependent hydrolases"/>
    <property type="match status" value="1"/>
</dbReference>
<dbReference type="KEGG" id="mcha:111012205"/>